<dbReference type="AlphaFoldDB" id="A0A934X1I1"/>
<dbReference type="InterPro" id="IPR058792">
    <property type="entry name" value="Beta-barrel_RND_2"/>
</dbReference>
<dbReference type="InterPro" id="IPR058624">
    <property type="entry name" value="MdtA-like_HH"/>
</dbReference>
<dbReference type="NCBIfam" id="TIGR01730">
    <property type="entry name" value="RND_mfp"/>
    <property type="match status" value="1"/>
</dbReference>
<dbReference type="EMBL" id="JAEQBW010000009">
    <property type="protein sequence ID" value="MBK6266600.1"/>
    <property type="molecule type" value="Genomic_DNA"/>
</dbReference>
<dbReference type="Gene3D" id="2.40.30.170">
    <property type="match status" value="1"/>
</dbReference>
<feature type="domain" description="CusB-like beta-barrel" evidence="5">
    <location>
        <begin position="208"/>
        <end position="279"/>
    </location>
</feature>
<keyword evidence="2" id="KW-0812">Transmembrane</keyword>
<dbReference type="InterPro" id="IPR006143">
    <property type="entry name" value="RND_pump_MFP"/>
</dbReference>
<evidence type="ECO:0000313" key="7">
    <source>
        <dbReference type="EMBL" id="MBK6266600.1"/>
    </source>
</evidence>
<dbReference type="Pfam" id="PF25954">
    <property type="entry name" value="Beta-barrel_RND_2"/>
    <property type="match status" value="1"/>
</dbReference>
<evidence type="ECO:0000259" key="4">
    <source>
        <dbReference type="Pfam" id="PF25917"/>
    </source>
</evidence>
<dbReference type="GO" id="GO:1990281">
    <property type="term" value="C:efflux pump complex"/>
    <property type="evidence" value="ECO:0007669"/>
    <property type="project" value="TreeGrafter"/>
</dbReference>
<dbReference type="Gene3D" id="2.40.420.20">
    <property type="match status" value="1"/>
</dbReference>
<evidence type="ECO:0000259" key="3">
    <source>
        <dbReference type="Pfam" id="PF25876"/>
    </source>
</evidence>
<keyword evidence="2" id="KW-1133">Transmembrane helix</keyword>
<dbReference type="Proteomes" id="UP000611723">
    <property type="component" value="Unassembled WGS sequence"/>
</dbReference>
<dbReference type="SUPFAM" id="SSF111369">
    <property type="entry name" value="HlyD-like secretion proteins"/>
    <property type="match status" value="1"/>
</dbReference>
<dbReference type="InterPro" id="IPR058637">
    <property type="entry name" value="YknX-like_C"/>
</dbReference>
<evidence type="ECO:0000256" key="2">
    <source>
        <dbReference type="SAM" id="Phobius"/>
    </source>
</evidence>
<evidence type="ECO:0000256" key="1">
    <source>
        <dbReference type="ARBA" id="ARBA00009477"/>
    </source>
</evidence>
<proteinExistence type="inferred from homology"/>
<dbReference type="Gene3D" id="1.10.287.470">
    <property type="entry name" value="Helix hairpin bin"/>
    <property type="match status" value="1"/>
</dbReference>
<feature type="domain" description="YknX-like C-terminal permuted SH3-like" evidence="6">
    <location>
        <begin position="288"/>
        <end position="354"/>
    </location>
</feature>
<name>A0A934X1I1_9BACT</name>
<dbReference type="Gene3D" id="2.40.50.100">
    <property type="match status" value="1"/>
</dbReference>
<evidence type="ECO:0000259" key="5">
    <source>
        <dbReference type="Pfam" id="PF25954"/>
    </source>
</evidence>
<keyword evidence="2" id="KW-0472">Membrane</keyword>
<dbReference type="Pfam" id="PF25917">
    <property type="entry name" value="BSH_RND"/>
    <property type="match status" value="1"/>
</dbReference>
<dbReference type="RefSeq" id="WP_201432284.1">
    <property type="nucleotide sequence ID" value="NZ_JAEQBW010000009.1"/>
</dbReference>
<dbReference type="PANTHER" id="PTHR30469:SF36">
    <property type="entry name" value="BLL3903 PROTEIN"/>
    <property type="match status" value="1"/>
</dbReference>
<keyword evidence="8" id="KW-1185">Reference proteome</keyword>
<gene>
    <name evidence="7" type="ORF">JKA74_16260</name>
</gene>
<feature type="domain" description="Multidrug resistance protein MdtA-like alpha-helical hairpin" evidence="3">
    <location>
        <begin position="109"/>
        <end position="172"/>
    </location>
</feature>
<organism evidence="7 8">
    <name type="scientific">Marivirga aurantiaca</name>
    <dbReference type="NCBI Taxonomy" id="2802615"/>
    <lineage>
        <taxon>Bacteria</taxon>
        <taxon>Pseudomonadati</taxon>
        <taxon>Bacteroidota</taxon>
        <taxon>Cytophagia</taxon>
        <taxon>Cytophagales</taxon>
        <taxon>Marivirgaceae</taxon>
        <taxon>Marivirga</taxon>
    </lineage>
</organism>
<comment type="caution">
    <text evidence="7">The sequence shown here is derived from an EMBL/GenBank/DDBJ whole genome shotgun (WGS) entry which is preliminary data.</text>
</comment>
<reference evidence="7" key="1">
    <citation type="submission" date="2021-01" db="EMBL/GenBank/DDBJ databases">
        <title>Marivirga aurantiaca sp. nov., isolated from intertidal surface sediments.</title>
        <authorList>
            <person name="Zhang M."/>
        </authorList>
    </citation>
    <scope>NUCLEOTIDE SEQUENCE</scope>
    <source>
        <strain evidence="7">S37H4</strain>
    </source>
</reference>
<dbReference type="Pfam" id="PF25876">
    <property type="entry name" value="HH_MFP_RND"/>
    <property type="match status" value="1"/>
</dbReference>
<dbReference type="InterPro" id="IPR058625">
    <property type="entry name" value="MdtA-like_BSH"/>
</dbReference>
<comment type="similarity">
    <text evidence="1">Belongs to the membrane fusion protein (MFP) (TC 8.A.1) family.</text>
</comment>
<feature type="transmembrane region" description="Helical" evidence="2">
    <location>
        <begin position="7"/>
        <end position="24"/>
    </location>
</feature>
<dbReference type="PANTHER" id="PTHR30469">
    <property type="entry name" value="MULTIDRUG RESISTANCE PROTEIN MDTA"/>
    <property type="match status" value="1"/>
</dbReference>
<dbReference type="GO" id="GO:0015562">
    <property type="term" value="F:efflux transmembrane transporter activity"/>
    <property type="evidence" value="ECO:0007669"/>
    <property type="project" value="TreeGrafter"/>
</dbReference>
<protein>
    <submittedName>
        <fullName evidence="7">Efflux RND transporter periplasmic adaptor subunit</fullName>
    </submittedName>
</protein>
<sequence>MNKSGKKLISIIAIIVVLAVIIYFNQSGSNEGAISKPSDTAQSADTRISVDAQVVNFETFEEQLVLTGSLLANESVELASEISGKVDRIYFDEGQYVKKGQILIETNVAELRANLKRLKYTSELNKETEKRQKQLLERGAVSQEEYDIAFTQLKTNEAEIQSLEAQIAKSRISSPFSGYVGLRYISEGSYITPATQIASLYNTNPIKIQFAIPSRYSTVVKQGNEITFTTEASSEERKATVYAIEPQIDPVTRTLTVRAKCPNPDNELIPGQFIRINLTLDSNPETILVPTTAIMPKSEGHQVFTINNGQAFVHDVELGVRTSNRVEILKGIETGDTVVIAGVPQLKDRAEVKIKKLEGGKE</sequence>
<feature type="domain" description="Multidrug resistance protein MdtA-like barrel-sandwich hybrid" evidence="4">
    <location>
        <begin position="75"/>
        <end position="196"/>
    </location>
</feature>
<evidence type="ECO:0000259" key="6">
    <source>
        <dbReference type="Pfam" id="PF25989"/>
    </source>
</evidence>
<dbReference type="Pfam" id="PF25989">
    <property type="entry name" value="YknX_C"/>
    <property type="match status" value="1"/>
</dbReference>
<evidence type="ECO:0000313" key="8">
    <source>
        <dbReference type="Proteomes" id="UP000611723"/>
    </source>
</evidence>
<accession>A0A934X1I1</accession>